<feature type="signal peptide" evidence="1">
    <location>
        <begin position="1"/>
        <end position="21"/>
    </location>
</feature>
<evidence type="ECO:0000313" key="2">
    <source>
        <dbReference type="EMBL" id="RUO31919.1"/>
    </source>
</evidence>
<proteinExistence type="predicted"/>
<dbReference type="Proteomes" id="UP000287410">
    <property type="component" value="Unassembled WGS sequence"/>
</dbReference>
<reference evidence="2 3" key="1">
    <citation type="journal article" date="2018" name="Front. Microbiol.">
        <title>Genome-Based Analysis Reveals the Taxonomy and Diversity of the Family Idiomarinaceae.</title>
        <authorList>
            <person name="Liu Y."/>
            <person name="Lai Q."/>
            <person name="Shao Z."/>
        </authorList>
    </citation>
    <scope>NUCLEOTIDE SEQUENCE [LARGE SCALE GENOMIC DNA]</scope>
    <source>
        <strain evidence="2 3">GBSy1</strain>
    </source>
</reference>
<comment type="caution">
    <text evidence="2">The sequence shown here is derived from an EMBL/GenBank/DDBJ whole genome shotgun (WGS) entry which is preliminary data.</text>
</comment>
<keyword evidence="1" id="KW-0732">Signal</keyword>
<evidence type="ECO:0000313" key="3">
    <source>
        <dbReference type="Proteomes" id="UP000287410"/>
    </source>
</evidence>
<dbReference type="EMBL" id="PIPN01000001">
    <property type="protein sequence ID" value="RUO31919.1"/>
    <property type="molecule type" value="Genomic_DNA"/>
</dbReference>
<gene>
    <name evidence="2" type="ORF">CWE12_02670</name>
</gene>
<evidence type="ECO:0000256" key="1">
    <source>
        <dbReference type="SAM" id="SignalP"/>
    </source>
</evidence>
<dbReference type="RefSeq" id="WP_126788118.1">
    <property type="nucleotide sequence ID" value="NZ_PIPN01000001.1"/>
</dbReference>
<keyword evidence="3" id="KW-1185">Reference proteome</keyword>
<protein>
    <submittedName>
        <fullName evidence="2">Uncharacterized protein</fullName>
    </submittedName>
</protein>
<sequence>MNKILLIVTLFALLFPAISQAQSKCPLPEGMRASVDMVKEIIEARHNGQTKEELETHVPLVAAQIPWAGVIMQSIVDEIYSTPEPLNVDVHAMYRMEVCFILDQHPETSPIFEQAYPQLKECESLDSTTDKKPLIMCSMDVAQEVSGVGA</sequence>
<name>A0ABY0C262_9GAMM</name>
<accession>A0ABY0C262</accession>
<organism evidence="2 3">
    <name type="scientific">Aliidiomarina sedimenti</name>
    <dbReference type="NCBI Taxonomy" id="1933879"/>
    <lineage>
        <taxon>Bacteria</taxon>
        <taxon>Pseudomonadati</taxon>
        <taxon>Pseudomonadota</taxon>
        <taxon>Gammaproteobacteria</taxon>
        <taxon>Alteromonadales</taxon>
        <taxon>Idiomarinaceae</taxon>
        <taxon>Aliidiomarina</taxon>
    </lineage>
</organism>
<feature type="chain" id="PRO_5045777652" evidence="1">
    <location>
        <begin position="22"/>
        <end position="150"/>
    </location>
</feature>